<proteinExistence type="predicted"/>
<reference evidence="1" key="1">
    <citation type="submission" date="2014-11" db="EMBL/GenBank/DDBJ databases">
        <authorList>
            <person name="Amaro Gonzalez C."/>
        </authorList>
    </citation>
    <scope>NUCLEOTIDE SEQUENCE</scope>
</reference>
<accession>A0A0E9RAA8</accession>
<sequence>MESELLIYRVDYWTCGTRLLWCI</sequence>
<protein>
    <submittedName>
        <fullName evidence="1">Uncharacterized protein</fullName>
    </submittedName>
</protein>
<evidence type="ECO:0000313" key="1">
    <source>
        <dbReference type="EMBL" id="JAH26034.1"/>
    </source>
</evidence>
<reference evidence="1" key="2">
    <citation type="journal article" date="2015" name="Fish Shellfish Immunol.">
        <title>Early steps in the European eel (Anguilla anguilla)-Vibrio vulnificus interaction in the gills: Role of the RtxA13 toxin.</title>
        <authorList>
            <person name="Callol A."/>
            <person name="Pajuelo D."/>
            <person name="Ebbesson L."/>
            <person name="Teles M."/>
            <person name="MacKenzie S."/>
            <person name="Amaro C."/>
        </authorList>
    </citation>
    <scope>NUCLEOTIDE SEQUENCE</scope>
</reference>
<dbReference type="EMBL" id="GBXM01082543">
    <property type="protein sequence ID" value="JAH26034.1"/>
    <property type="molecule type" value="Transcribed_RNA"/>
</dbReference>
<name>A0A0E9RAA8_ANGAN</name>
<dbReference type="AlphaFoldDB" id="A0A0E9RAA8"/>
<organism evidence="1">
    <name type="scientific">Anguilla anguilla</name>
    <name type="common">European freshwater eel</name>
    <name type="synonym">Muraena anguilla</name>
    <dbReference type="NCBI Taxonomy" id="7936"/>
    <lineage>
        <taxon>Eukaryota</taxon>
        <taxon>Metazoa</taxon>
        <taxon>Chordata</taxon>
        <taxon>Craniata</taxon>
        <taxon>Vertebrata</taxon>
        <taxon>Euteleostomi</taxon>
        <taxon>Actinopterygii</taxon>
        <taxon>Neopterygii</taxon>
        <taxon>Teleostei</taxon>
        <taxon>Anguilliformes</taxon>
        <taxon>Anguillidae</taxon>
        <taxon>Anguilla</taxon>
    </lineage>
</organism>